<dbReference type="AlphaFoldDB" id="A0A6J0TSY0"/>
<keyword evidence="11" id="KW-0325">Glycoprotein</keyword>
<dbReference type="GO" id="GO:0045065">
    <property type="term" value="P:cytotoxic T cell differentiation"/>
    <property type="evidence" value="ECO:0007669"/>
    <property type="project" value="TreeGrafter"/>
</dbReference>
<evidence type="ECO:0000313" key="17">
    <source>
        <dbReference type="Proteomes" id="UP001652642"/>
    </source>
</evidence>
<name>A0A6J0TSY0_9SAUR</name>
<evidence type="ECO:0000256" key="2">
    <source>
        <dbReference type="ARBA" id="ARBA00022475"/>
    </source>
</evidence>
<keyword evidence="13" id="KW-0393">Immunoglobulin domain</keyword>
<dbReference type="PANTHER" id="PTHR10441">
    <property type="entry name" value="CD8 ALPHA CHAIN"/>
    <property type="match status" value="1"/>
</dbReference>
<keyword evidence="5" id="KW-0391">Immunity</keyword>
<feature type="transmembrane region" description="Helical" evidence="14">
    <location>
        <begin position="183"/>
        <end position="208"/>
    </location>
</feature>
<keyword evidence="10" id="KW-1015">Disulfide bond</keyword>
<dbReference type="GeneID" id="110080255"/>
<dbReference type="InterPro" id="IPR036179">
    <property type="entry name" value="Ig-like_dom_sf"/>
</dbReference>
<dbReference type="Gene3D" id="2.60.40.10">
    <property type="entry name" value="Immunoglobulins"/>
    <property type="match status" value="1"/>
</dbReference>
<keyword evidence="2" id="KW-1003">Cell membrane</keyword>
<feature type="signal peptide" evidence="15">
    <location>
        <begin position="1"/>
        <end position="33"/>
    </location>
</feature>
<sequence length="237" mass="27089">MTCAKRENMAKNPSFLWFSGLILCCFLFQEISMETSMEISMISTAPVALNTAVELKCINKKHDTGVYWFLQKKDYTTHFILYISVLSKISGNARGYQTSKNGDYYKLTITSFEEEHQGIYYCLSFRNQGLYFSSGLQVYLPERTTKPPTVPVQVPTHSKGKDMGYRVPPTTEIFESTEFPCEVYIWAPLAGGCFLLLILLLITLSVCCDPRRRRRRCKCKRPMNGTNGVHPLPRKGM</sequence>
<keyword evidence="8 14" id="KW-0472">Membrane</keyword>
<dbReference type="InterPro" id="IPR003599">
    <property type="entry name" value="Ig_sub"/>
</dbReference>
<dbReference type="PANTHER" id="PTHR10441:SF2">
    <property type="entry name" value="T-CELL SURFACE GLYCOPROTEIN CD8 ALPHA CHAIN"/>
    <property type="match status" value="1"/>
</dbReference>
<evidence type="ECO:0000256" key="12">
    <source>
        <dbReference type="ARBA" id="ARBA00023288"/>
    </source>
</evidence>
<keyword evidence="7" id="KW-1064">Adaptive immunity</keyword>
<evidence type="ECO:0000256" key="7">
    <source>
        <dbReference type="ARBA" id="ARBA00023130"/>
    </source>
</evidence>
<dbReference type="Proteomes" id="UP001652642">
    <property type="component" value="Chromosome 6"/>
</dbReference>
<protein>
    <submittedName>
        <fullName evidence="18">T-cell surface glycoprotein CD8 alpha chain isoform X1</fullName>
    </submittedName>
</protein>
<evidence type="ECO:0000256" key="6">
    <source>
        <dbReference type="ARBA" id="ARBA00022989"/>
    </source>
</evidence>
<dbReference type="InterPro" id="IPR015468">
    <property type="entry name" value="CD8_asu"/>
</dbReference>
<evidence type="ECO:0000256" key="11">
    <source>
        <dbReference type="ARBA" id="ARBA00023180"/>
    </source>
</evidence>
<keyword evidence="6 14" id="KW-1133">Transmembrane helix</keyword>
<evidence type="ECO:0000256" key="4">
    <source>
        <dbReference type="ARBA" id="ARBA00022729"/>
    </source>
</evidence>
<evidence type="ECO:0000256" key="8">
    <source>
        <dbReference type="ARBA" id="ARBA00023136"/>
    </source>
</evidence>
<evidence type="ECO:0000256" key="3">
    <source>
        <dbReference type="ARBA" id="ARBA00022692"/>
    </source>
</evidence>
<keyword evidence="12" id="KW-0449">Lipoprotein</keyword>
<dbReference type="Pfam" id="PF07686">
    <property type="entry name" value="V-set"/>
    <property type="match status" value="1"/>
</dbReference>
<feature type="chain" id="PRO_5047353980" evidence="15">
    <location>
        <begin position="34"/>
        <end position="237"/>
    </location>
</feature>
<keyword evidence="17" id="KW-1185">Reference proteome</keyword>
<dbReference type="OrthoDB" id="9906515at2759"/>
<dbReference type="KEGG" id="pvt:110080255"/>
<evidence type="ECO:0000256" key="10">
    <source>
        <dbReference type="ARBA" id="ARBA00023157"/>
    </source>
</evidence>
<dbReference type="RefSeq" id="XP_020651671.2">
    <property type="nucleotide sequence ID" value="XM_020796012.2"/>
</dbReference>
<evidence type="ECO:0000256" key="15">
    <source>
        <dbReference type="SAM" id="SignalP"/>
    </source>
</evidence>
<reference evidence="18" key="1">
    <citation type="submission" date="2025-08" db="UniProtKB">
        <authorList>
            <consortium name="RefSeq"/>
        </authorList>
    </citation>
    <scope>IDENTIFICATION</scope>
</reference>
<keyword evidence="3 14" id="KW-0812">Transmembrane</keyword>
<dbReference type="InterPro" id="IPR013106">
    <property type="entry name" value="Ig_V-set"/>
</dbReference>
<keyword evidence="4 15" id="KW-0732">Signal</keyword>
<accession>A0A6J0TSY0</accession>
<evidence type="ECO:0000256" key="14">
    <source>
        <dbReference type="SAM" id="Phobius"/>
    </source>
</evidence>
<dbReference type="GO" id="GO:0002456">
    <property type="term" value="P:T cell mediated immunity"/>
    <property type="evidence" value="ECO:0007669"/>
    <property type="project" value="TreeGrafter"/>
</dbReference>
<dbReference type="SUPFAM" id="SSF48726">
    <property type="entry name" value="Immunoglobulin"/>
    <property type="match status" value="1"/>
</dbReference>
<dbReference type="GO" id="GO:0007166">
    <property type="term" value="P:cell surface receptor signaling pathway"/>
    <property type="evidence" value="ECO:0007669"/>
    <property type="project" value="TreeGrafter"/>
</dbReference>
<proteinExistence type="predicted"/>
<dbReference type="InParanoid" id="A0A6J0TSY0"/>
<organism evidence="17 18">
    <name type="scientific">Pogona vitticeps</name>
    <name type="common">central bearded dragon</name>
    <dbReference type="NCBI Taxonomy" id="103695"/>
    <lineage>
        <taxon>Eukaryota</taxon>
        <taxon>Metazoa</taxon>
        <taxon>Chordata</taxon>
        <taxon>Craniata</taxon>
        <taxon>Vertebrata</taxon>
        <taxon>Euteleostomi</taxon>
        <taxon>Lepidosauria</taxon>
        <taxon>Squamata</taxon>
        <taxon>Bifurcata</taxon>
        <taxon>Unidentata</taxon>
        <taxon>Episquamata</taxon>
        <taxon>Toxicofera</taxon>
        <taxon>Iguania</taxon>
        <taxon>Acrodonta</taxon>
        <taxon>Agamidae</taxon>
        <taxon>Amphibolurinae</taxon>
        <taxon>Pogona</taxon>
    </lineage>
</organism>
<dbReference type="CTD" id="925"/>
<dbReference type="SMART" id="SM00409">
    <property type="entry name" value="IG"/>
    <property type="match status" value="1"/>
</dbReference>
<keyword evidence="9" id="KW-0564">Palmitate</keyword>
<evidence type="ECO:0000256" key="5">
    <source>
        <dbReference type="ARBA" id="ARBA00022859"/>
    </source>
</evidence>
<evidence type="ECO:0000313" key="18">
    <source>
        <dbReference type="RefSeq" id="XP_020651671.2"/>
    </source>
</evidence>
<evidence type="ECO:0000256" key="1">
    <source>
        <dbReference type="ARBA" id="ARBA00004251"/>
    </source>
</evidence>
<evidence type="ECO:0000256" key="13">
    <source>
        <dbReference type="ARBA" id="ARBA00023319"/>
    </source>
</evidence>
<evidence type="ECO:0000259" key="16">
    <source>
        <dbReference type="SMART" id="SM00409"/>
    </source>
</evidence>
<gene>
    <name evidence="18" type="primary">CD8A</name>
</gene>
<feature type="domain" description="Immunoglobulin" evidence="16">
    <location>
        <begin position="42"/>
        <end position="141"/>
    </location>
</feature>
<evidence type="ECO:0000256" key="9">
    <source>
        <dbReference type="ARBA" id="ARBA00023139"/>
    </source>
</evidence>
<dbReference type="InterPro" id="IPR013783">
    <property type="entry name" value="Ig-like_fold"/>
</dbReference>
<comment type="subcellular location">
    <subcellularLocation>
        <location evidence="1">Cell membrane</location>
        <topology evidence="1">Single-pass type I membrane protein</topology>
    </subcellularLocation>
</comment>
<dbReference type="GO" id="GO:0009897">
    <property type="term" value="C:external side of plasma membrane"/>
    <property type="evidence" value="ECO:0007669"/>
    <property type="project" value="TreeGrafter"/>
</dbReference>